<feature type="signal peptide" evidence="1">
    <location>
        <begin position="1"/>
        <end position="20"/>
    </location>
</feature>
<proteinExistence type="predicted"/>
<evidence type="ECO:0000313" key="2">
    <source>
        <dbReference type="EMBL" id="NRD24192.1"/>
    </source>
</evidence>
<feature type="chain" id="PRO_5045696962" description="DUF4142 domain-containing protein" evidence="1">
    <location>
        <begin position="21"/>
        <end position="179"/>
    </location>
</feature>
<keyword evidence="1" id="KW-0732">Signal</keyword>
<evidence type="ECO:0008006" key="4">
    <source>
        <dbReference type="Google" id="ProtNLM"/>
    </source>
</evidence>
<dbReference type="Proteomes" id="UP000805085">
    <property type="component" value="Unassembled WGS sequence"/>
</dbReference>
<organism evidence="2 3">
    <name type="scientific">Winogradskyella litoriviva</name>
    <dbReference type="NCBI Taxonomy" id="1220182"/>
    <lineage>
        <taxon>Bacteria</taxon>
        <taxon>Pseudomonadati</taxon>
        <taxon>Bacteroidota</taxon>
        <taxon>Flavobacteriia</taxon>
        <taxon>Flavobacteriales</taxon>
        <taxon>Flavobacteriaceae</taxon>
        <taxon>Winogradskyella</taxon>
    </lineage>
</organism>
<keyword evidence="3" id="KW-1185">Reference proteome</keyword>
<dbReference type="EMBL" id="JABRWQ010000005">
    <property type="protein sequence ID" value="NRD24192.1"/>
    <property type="molecule type" value="Genomic_DNA"/>
</dbReference>
<accession>A0ABX2E7R5</accession>
<protein>
    <recommendedName>
        <fullName evidence="4">DUF4142 domain-containing protein</fullName>
    </recommendedName>
</protein>
<name>A0ABX2E7R5_9FLAO</name>
<evidence type="ECO:0000313" key="3">
    <source>
        <dbReference type="Proteomes" id="UP000805085"/>
    </source>
</evidence>
<dbReference type="RefSeq" id="WP_173301837.1">
    <property type="nucleotide sequence ID" value="NZ_JABRWQ010000005.1"/>
</dbReference>
<sequence length="179" mass="20647">MKTKLFTILILILISQSCSFSVSPEKYFGKVALNTNLLGGFGKQDFENYMNAKSQKALYIKLENDEYDMQGMLVPHLTTYIIPNIEKSINEIKDLKVTASTEAMINASLNLHEFTLDKYKTEYVKIAELIDNKASKTEIHQEIIRFEQSYLDEFWDLHTNLMDIAIPYAKDNGIEVSRF</sequence>
<dbReference type="PROSITE" id="PS51257">
    <property type="entry name" value="PROKAR_LIPOPROTEIN"/>
    <property type="match status" value="1"/>
</dbReference>
<gene>
    <name evidence="2" type="ORF">HNV10_13115</name>
</gene>
<evidence type="ECO:0000256" key="1">
    <source>
        <dbReference type="SAM" id="SignalP"/>
    </source>
</evidence>
<comment type="caution">
    <text evidence="2">The sequence shown here is derived from an EMBL/GenBank/DDBJ whole genome shotgun (WGS) entry which is preliminary data.</text>
</comment>
<reference evidence="2 3" key="1">
    <citation type="journal article" date="2015" name="Int. J. Syst. Evol. Microbiol.">
        <title>Winogradskyella litoriviva sp. nov., isolated from coastal seawater.</title>
        <authorList>
            <person name="Nedashkovskaya O.I."/>
            <person name="Kukhlevskiy A.D."/>
            <person name="Zhukova N.V."/>
            <person name="Kim S.J."/>
            <person name="Rhee S.K."/>
            <person name="Mikhailov V.V."/>
        </authorList>
    </citation>
    <scope>NUCLEOTIDE SEQUENCE [LARGE SCALE GENOMIC DNA]</scope>
    <source>
        <strain evidence="2 3">KMM6491</strain>
    </source>
</reference>